<comment type="caution">
    <text evidence="4">The sequence shown here is derived from an EMBL/GenBank/DDBJ whole genome shotgun (WGS) entry which is preliminary data.</text>
</comment>
<dbReference type="AlphaFoldDB" id="A0A443S1J4"/>
<protein>
    <submittedName>
        <fullName evidence="4">Uncharacterized protein</fullName>
    </submittedName>
</protein>
<dbReference type="InterPro" id="IPR007130">
    <property type="entry name" value="DAGAT"/>
</dbReference>
<evidence type="ECO:0000313" key="5">
    <source>
        <dbReference type="Proteomes" id="UP000288716"/>
    </source>
</evidence>
<reference evidence="4 5" key="1">
    <citation type="journal article" date="2018" name="Gigascience">
        <title>Genomes of trombidid mites reveal novel predicted allergens and laterally-transferred genes associated with secondary metabolism.</title>
        <authorList>
            <person name="Dong X."/>
            <person name="Chaisiri K."/>
            <person name="Xia D."/>
            <person name="Armstrong S.D."/>
            <person name="Fang Y."/>
            <person name="Donnelly M.J."/>
            <person name="Kadowaki T."/>
            <person name="McGarry J.W."/>
            <person name="Darby A.C."/>
            <person name="Makepeace B.L."/>
        </authorList>
    </citation>
    <scope>NUCLEOTIDE SEQUENCE [LARGE SCALE GENOMIC DNA]</scope>
    <source>
        <strain evidence="4">UoL-UT</strain>
    </source>
</reference>
<evidence type="ECO:0000256" key="2">
    <source>
        <dbReference type="ARBA" id="ARBA00022679"/>
    </source>
</evidence>
<name>A0A443S1J4_9ACAR</name>
<comment type="similarity">
    <text evidence="1">Belongs to the diacylglycerol acyltransferase family.</text>
</comment>
<sequence length="24" mass="2899">MFHGRGIFQYNIGYLPYRKPINTI</sequence>
<evidence type="ECO:0000256" key="3">
    <source>
        <dbReference type="ARBA" id="ARBA00023315"/>
    </source>
</evidence>
<keyword evidence="2" id="KW-0808">Transferase</keyword>
<proteinExistence type="inferred from homology"/>
<dbReference type="EMBL" id="NCKV01012712">
    <property type="protein sequence ID" value="RWS21341.1"/>
    <property type="molecule type" value="Genomic_DNA"/>
</dbReference>
<evidence type="ECO:0000313" key="4">
    <source>
        <dbReference type="EMBL" id="RWS21341.1"/>
    </source>
</evidence>
<dbReference type="Proteomes" id="UP000288716">
    <property type="component" value="Unassembled WGS sequence"/>
</dbReference>
<organism evidence="4 5">
    <name type="scientific">Leptotrombidium deliense</name>
    <dbReference type="NCBI Taxonomy" id="299467"/>
    <lineage>
        <taxon>Eukaryota</taxon>
        <taxon>Metazoa</taxon>
        <taxon>Ecdysozoa</taxon>
        <taxon>Arthropoda</taxon>
        <taxon>Chelicerata</taxon>
        <taxon>Arachnida</taxon>
        <taxon>Acari</taxon>
        <taxon>Acariformes</taxon>
        <taxon>Trombidiformes</taxon>
        <taxon>Prostigmata</taxon>
        <taxon>Anystina</taxon>
        <taxon>Parasitengona</taxon>
        <taxon>Trombiculoidea</taxon>
        <taxon>Trombiculidae</taxon>
        <taxon>Leptotrombidium</taxon>
    </lineage>
</organism>
<evidence type="ECO:0000256" key="1">
    <source>
        <dbReference type="ARBA" id="ARBA00005420"/>
    </source>
</evidence>
<accession>A0A443S1J4</accession>
<keyword evidence="3" id="KW-0012">Acyltransferase</keyword>
<feature type="non-terminal residue" evidence="4">
    <location>
        <position position="24"/>
    </location>
</feature>
<dbReference type="Pfam" id="PF03982">
    <property type="entry name" value="DAGAT"/>
    <property type="match status" value="1"/>
</dbReference>
<keyword evidence="5" id="KW-1185">Reference proteome</keyword>
<dbReference type="GO" id="GO:0008374">
    <property type="term" value="F:O-acyltransferase activity"/>
    <property type="evidence" value="ECO:0007669"/>
    <property type="project" value="InterPro"/>
</dbReference>
<dbReference type="VEuPathDB" id="VectorBase:LDEU010700"/>
<gene>
    <name evidence="4" type="ORF">B4U80_06583</name>
</gene>